<dbReference type="GO" id="GO:0003676">
    <property type="term" value="F:nucleic acid binding"/>
    <property type="evidence" value="ECO:0007669"/>
    <property type="project" value="InterPro"/>
</dbReference>
<dbReference type="InterPro" id="IPR021109">
    <property type="entry name" value="Peptidase_aspartic_dom_sf"/>
</dbReference>
<evidence type="ECO:0000313" key="11">
    <source>
        <dbReference type="Proteomes" id="UP001341281"/>
    </source>
</evidence>
<keyword evidence="5" id="KW-0255">Endonuclease</keyword>
<dbReference type="PANTHER" id="PTHR37984:SF5">
    <property type="entry name" value="PROTEIN NYNRIN-LIKE"/>
    <property type="match status" value="1"/>
</dbReference>
<dbReference type="InterPro" id="IPR036397">
    <property type="entry name" value="RNaseH_sf"/>
</dbReference>
<name>A0AAQ3SPN0_PASNO</name>
<evidence type="ECO:0000256" key="4">
    <source>
        <dbReference type="ARBA" id="ARBA00022722"/>
    </source>
</evidence>
<dbReference type="Gene3D" id="2.40.70.10">
    <property type="entry name" value="Acid Proteases"/>
    <property type="match status" value="1"/>
</dbReference>
<dbReference type="SUPFAM" id="SSF56672">
    <property type="entry name" value="DNA/RNA polymerases"/>
    <property type="match status" value="1"/>
</dbReference>
<dbReference type="InterPro" id="IPR001584">
    <property type="entry name" value="Integrase_cat-core"/>
</dbReference>
<evidence type="ECO:0000256" key="6">
    <source>
        <dbReference type="ARBA" id="ARBA00022801"/>
    </source>
</evidence>
<dbReference type="Pfam" id="PF00078">
    <property type="entry name" value="RVT_1"/>
    <property type="match status" value="1"/>
</dbReference>
<dbReference type="InterPro" id="IPR043128">
    <property type="entry name" value="Rev_trsase/Diguanyl_cyclase"/>
</dbReference>
<evidence type="ECO:0000256" key="5">
    <source>
        <dbReference type="ARBA" id="ARBA00022759"/>
    </source>
</evidence>
<dbReference type="EMBL" id="CP144746">
    <property type="protein sequence ID" value="WVZ58022.1"/>
    <property type="molecule type" value="Genomic_DNA"/>
</dbReference>
<dbReference type="GO" id="GO:0003964">
    <property type="term" value="F:RNA-directed DNA polymerase activity"/>
    <property type="evidence" value="ECO:0007669"/>
    <property type="project" value="UniProtKB-KW"/>
</dbReference>
<dbReference type="AlphaFoldDB" id="A0AAQ3SPN0"/>
<dbReference type="GO" id="GO:0015074">
    <property type="term" value="P:DNA integration"/>
    <property type="evidence" value="ECO:0007669"/>
    <property type="project" value="InterPro"/>
</dbReference>
<dbReference type="Gene3D" id="3.30.420.10">
    <property type="entry name" value="Ribonuclease H-like superfamily/Ribonuclease H"/>
    <property type="match status" value="1"/>
</dbReference>
<proteinExistence type="predicted"/>
<organism evidence="10 11">
    <name type="scientific">Paspalum notatum var. saurae</name>
    <dbReference type="NCBI Taxonomy" id="547442"/>
    <lineage>
        <taxon>Eukaryota</taxon>
        <taxon>Viridiplantae</taxon>
        <taxon>Streptophyta</taxon>
        <taxon>Embryophyta</taxon>
        <taxon>Tracheophyta</taxon>
        <taxon>Spermatophyta</taxon>
        <taxon>Magnoliopsida</taxon>
        <taxon>Liliopsida</taxon>
        <taxon>Poales</taxon>
        <taxon>Poaceae</taxon>
        <taxon>PACMAD clade</taxon>
        <taxon>Panicoideae</taxon>
        <taxon>Andropogonodae</taxon>
        <taxon>Paspaleae</taxon>
        <taxon>Paspalinae</taxon>
        <taxon>Paspalum</taxon>
    </lineage>
</organism>
<keyword evidence="7" id="KW-0695">RNA-directed DNA polymerase</keyword>
<accession>A0AAQ3SPN0</accession>
<dbReference type="InterPro" id="IPR012337">
    <property type="entry name" value="RNaseH-like_sf"/>
</dbReference>
<dbReference type="PROSITE" id="PS50878">
    <property type="entry name" value="RT_POL"/>
    <property type="match status" value="1"/>
</dbReference>
<dbReference type="InterPro" id="IPR043502">
    <property type="entry name" value="DNA/RNA_pol_sf"/>
</dbReference>
<dbReference type="CDD" id="cd01647">
    <property type="entry name" value="RT_LTR"/>
    <property type="match status" value="1"/>
</dbReference>
<dbReference type="InterPro" id="IPR050951">
    <property type="entry name" value="Retrovirus_Pol_polyprotein"/>
</dbReference>
<gene>
    <name evidence="10" type="ORF">U9M48_008336</name>
</gene>
<keyword evidence="2" id="KW-0808">Transferase</keyword>
<sequence>MVEEVWQMIAESPSLENTTTFGGESDPGDELLAMSAQAAEGVVSNMTIKLKCHIHQQSALVLLDSGSSHNFLSEQQAVTLAPWKLLRNRVKFKLVDRGELLCTHEIVLCPWLDHQFYTTFKILPLKCYDAILGIGQQIKLQGLSDSQVKCLPASGDQVHAMHQAQEVWCVIQVYALTDASPTVSLPQPVQQLVDQYTGLFTEPNGKLPSSSRPHTIPLLPGTQPFRLRPYRYTPAQKIKIEQQVAKLLQNRMIPKSTSPFASPVLLVKKKSGEWRMCVDYRRLNAYTIKNKFPLPIIEELFEELVGATWFTTLDLRSGFHQIMMAEEDQYKTAFQTHFGHFEYKVMPYGLTGGPATFQSTMNYILASLLMKCVVVFIDDILIYSKTWEDHLSHIKQQQLKYLGHIISAAGVATDPSKIVDVQNWPVPQTAKELRGFLGLAGYYRRFRFLISPKPLWLRLMPLTKALEQYYSKMGRLYQSRIGKNQGLSAYEKESLAILMAIDHWRSYLQPAEFIIQTDYRSLANLDDQRLHTYWQQKALTKLLGLRYKICYKKGSVNNATDALSCMPHIPTAECAAVSVAQPIWLQTLVDSYSDNPQAQQLLTGLILQSPQGDYALHQGVVMYKGRIWLTHCPSLQQQVLAAMHSSPVGGPSGFFGYLRSYQEVFLLDTNEIRHQTLAPFVNKQKLNMCLIQACCNHFQCQLMLSRWSPWTSLKVYLLPRPTIVYYWLWTNFQKYAHFIKLAHPFTTRKVAKLFLDNVYRLHGMPMAIVSNRDRVFTSHLWQELFKQAGTTLRMSSAYHPQSDGQTERVNRSVETFLRCFGHACPVRWSDWISQAEYWYNTNYHSALGKFPFEVLYGQSPRHFGISGLDDCVTTDLATWLKE</sequence>
<dbReference type="PROSITE" id="PS50994">
    <property type="entry name" value="INTEGRASE"/>
    <property type="match status" value="1"/>
</dbReference>
<dbReference type="Proteomes" id="UP001341281">
    <property type="component" value="Chromosome 02"/>
</dbReference>
<dbReference type="InterPro" id="IPR041373">
    <property type="entry name" value="RT_RNaseH"/>
</dbReference>
<evidence type="ECO:0000313" key="10">
    <source>
        <dbReference type="EMBL" id="WVZ58022.1"/>
    </source>
</evidence>
<dbReference type="GO" id="GO:0016787">
    <property type="term" value="F:hydrolase activity"/>
    <property type="evidence" value="ECO:0007669"/>
    <property type="project" value="UniProtKB-KW"/>
</dbReference>
<dbReference type="InterPro" id="IPR000477">
    <property type="entry name" value="RT_dom"/>
</dbReference>
<protein>
    <recommendedName>
        <fullName evidence="1">RNA-directed DNA polymerase</fullName>
        <ecNumber evidence="1">2.7.7.49</ecNumber>
    </recommendedName>
</protein>
<dbReference type="GO" id="GO:0004519">
    <property type="term" value="F:endonuclease activity"/>
    <property type="evidence" value="ECO:0007669"/>
    <property type="project" value="UniProtKB-KW"/>
</dbReference>
<keyword evidence="4" id="KW-0540">Nuclease</keyword>
<evidence type="ECO:0000256" key="2">
    <source>
        <dbReference type="ARBA" id="ARBA00022679"/>
    </source>
</evidence>
<keyword evidence="3" id="KW-0548">Nucleotidyltransferase</keyword>
<dbReference type="PANTHER" id="PTHR37984">
    <property type="entry name" value="PROTEIN CBG26694"/>
    <property type="match status" value="1"/>
</dbReference>
<dbReference type="Pfam" id="PF17917">
    <property type="entry name" value="RT_RNaseH"/>
    <property type="match status" value="1"/>
</dbReference>
<evidence type="ECO:0000259" key="8">
    <source>
        <dbReference type="PROSITE" id="PS50878"/>
    </source>
</evidence>
<dbReference type="EC" id="2.7.7.49" evidence="1"/>
<keyword evidence="11" id="KW-1185">Reference proteome</keyword>
<evidence type="ECO:0000259" key="9">
    <source>
        <dbReference type="PROSITE" id="PS50994"/>
    </source>
</evidence>
<dbReference type="CDD" id="cd00303">
    <property type="entry name" value="retropepsin_like"/>
    <property type="match status" value="1"/>
</dbReference>
<feature type="domain" description="Reverse transcriptase" evidence="8">
    <location>
        <begin position="248"/>
        <end position="441"/>
    </location>
</feature>
<feature type="domain" description="Integrase catalytic" evidence="9">
    <location>
        <begin position="746"/>
        <end position="859"/>
    </location>
</feature>
<evidence type="ECO:0000256" key="3">
    <source>
        <dbReference type="ARBA" id="ARBA00022695"/>
    </source>
</evidence>
<dbReference type="SUPFAM" id="SSF53098">
    <property type="entry name" value="Ribonuclease H-like"/>
    <property type="match status" value="1"/>
</dbReference>
<dbReference type="Gene3D" id="3.10.10.10">
    <property type="entry name" value="HIV Type 1 Reverse Transcriptase, subunit A, domain 1"/>
    <property type="match status" value="1"/>
</dbReference>
<evidence type="ECO:0000256" key="7">
    <source>
        <dbReference type="ARBA" id="ARBA00022918"/>
    </source>
</evidence>
<keyword evidence="6" id="KW-0378">Hydrolase</keyword>
<evidence type="ECO:0000256" key="1">
    <source>
        <dbReference type="ARBA" id="ARBA00012493"/>
    </source>
</evidence>
<reference evidence="10 11" key="1">
    <citation type="submission" date="2024-02" db="EMBL/GenBank/DDBJ databases">
        <title>High-quality chromosome-scale genome assembly of Pensacola bahiagrass (Paspalum notatum Flugge var. saurae).</title>
        <authorList>
            <person name="Vega J.M."/>
            <person name="Podio M."/>
            <person name="Orjuela J."/>
            <person name="Siena L.A."/>
            <person name="Pessino S.C."/>
            <person name="Combes M.C."/>
            <person name="Mariac C."/>
            <person name="Albertini E."/>
            <person name="Pupilli F."/>
            <person name="Ortiz J.P.A."/>
            <person name="Leblanc O."/>
        </authorList>
    </citation>
    <scope>NUCLEOTIDE SEQUENCE [LARGE SCALE GENOMIC DNA]</scope>
    <source>
        <strain evidence="10">R1</strain>
        <tissue evidence="10">Leaf</tissue>
    </source>
</reference>
<dbReference type="Gene3D" id="3.30.70.270">
    <property type="match status" value="2"/>
</dbReference>